<evidence type="ECO:0000259" key="2">
    <source>
        <dbReference type="PROSITE" id="PS50994"/>
    </source>
</evidence>
<dbReference type="Proteomes" id="UP000002729">
    <property type="component" value="Unassembled WGS sequence"/>
</dbReference>
<keyword evidence="4" id="KW-1185">Reference proteome</keyword>
<feature type="compositionally biased region" description="Basic and acidic residues" evidence="1">
    <location>
        <begin position="1016"/>
        <end position="1026"/>
    </location>
</feature>
<evidence type="ECO:0000313" key="4">
    <source>
        <dbReference type="Proteomes" id="UP000002729"/>
    </source>
</evidence>
<proteinExistence type="predicted"/>
<dbReference type="InterPro" id="IPR001584">
    <property type="entry name" value="Integrase_cat-core"/>
</dbReference>
<feature type="region of interest" description="Disordered" evidence="1">
    <location>
        <begin position="571"/>
        <end position="597"/>
    </location>
</feature>
<dbReference type="RefSeq" id="XP_009041211.1">
    <property type="nucleotide sequence ID" value="XM_009042963.1"/>
</dbReference>
<dbReference type="InterPro" id="IPR012337">
    <property type="entry name" value="RNaseH-like_sf"/>
</dbReference>
<dbReference type="InParanoid" id="F0YLF0"/>
<feature type="domain" description="Integrase catalytic" evidence="2">
    <location>
        <begin position="654"/>
        <end position="851"/>
    </location>
</feature>
<feature type="compositionally biased region" description="Basic and acidic residues" evidence="1">
    <location>
        <begin position="582"/>
        <end position="596"/>
    </location>
</feature>
<sequence>MPNRVKSGGGGQLLKVVNADNRCIREDGSFINPNDEAQRLLFARAMAVWINATPSDRDAAQEKIDDNRSRSVWFLTTETNNLVLTETKDGGIRPYGVVVKRGKFWSLLMNRAVTNHRLATRNPKCSEFAAMYCSIPEGFVRKDKKLELLHGGNRLPKPVDFEWGCQGLAGLLQRFCDIDGSNQTAAKDLPCWTEIKSLVTNYGIPNPFWAISTLVKTTMDVVPSSNNEEHINTFNNTQYDSKHWADHFITYLRGYQTFMEKNGVTVKAFKRLQKVFPQILKDNEANAGKDFYIEPDKLKGAVHQLEESVMSTAFPKKQKRVTIVSPKTDKPPFRKGLDNRSGSGSFKSKKLPIEIICGCESNDSLRRQFDKDNPSVKANGLSCIELDDYGLMTYKDVNFELESCYLSRSSYLGYINGENVKGNKVYSIQRASPTFTSWANILILDDRHKNRMFKGIRNLTFNEILRINHLAEEQDDFLRSIPEDQAYTYIANAVPSGMLHTVYKAVIDDLNGELDSGGVYFTLSNLVAFETPKKNTATHLIGKVMNLMFEPSEDTGHVLDNSYPEFPKVDTDVSKKRHVRTAKHDTTTRDTTEAASKKRMRDFHRIYHCNNDVAAKTMQCTTNHRLLPGDIKHKQNCMECSICKNDKNPRSHFNKNIPTKEVKLSVGEGYSFDGADLTHISHQGFRYVLNFIDVVSKTRVAYYVRSNATHEFREALEYVKTYSKQFTGNELKFLYSDMFSTYMEFRSDNGIAAFRDETGITLEVCPPYMHWKNGEVESSIHECKKGTRVRLRNFAQQLARLENNRYIRETNDYWPWAWEHTCQSFNSLASVALEKRYGVTVTPWQYFTNDTSHHKLALQPFGEFCYSLVQKENRDGSLGEICLFNDGKVRTTGSAIFPYEISDELHDGTRRIILNPALPQPPEKEAAAISDGHGWTQRTIHRTSDDFQRTLSDIDMDVNKDPDPVQIDRQRSNVAKAHDVPRKSYVPDPSDYPDTEDNPDKPVFSPEEENSGGGADMEHGQQEEKLEAHPPIQEAKQNPNDAGAAPEHLEVAEGRTNRGSISYHHLIDSITIYIIRNGMLEPIPADMHDGINISIRMLEPICL</sequence>
<dbReference type="SUPFAM" id="SSF53098">
    <property type="entry name" value="Ribonuclease H-like"/>
    <property type="match status" value="1"/>
</dbReference>
<dbReference type="KEGG" id="aaf:AURANDRAFT_67518"/>
<dbReference type="GO" id="GO:0003676">
    <property type="term" value="F:nucleic acid binding"/>
    <property type="evidence" value="ECO:0007669"/>
    <property type="project" value="InterPro"/>
</dbReference>
<name>F0YLF0_AURAN</name>
<dbReference type="GO" id="GO:0015074">
    <property type="term" value="P:DNA integration"/>
    <property type="evidence" value="ECO:0007669"/>
    <property type="project" value="InterPro"/>
</dbReference>
<evidence type="ECO:0000313" key="3">
    <source>
        <dbReference type="EMBL" id="EGB04086.1"/>
    </source>
</evidence>
<organism evidence="4">
    <name type="scientific">Aureococcus anophagefferens</name>
    <name type="common">Harmful bloom alga</name>
    <dbReference type="NCBI Taxonomy" id="44056"/>
    <lineage>
        <taxon>Eukaryota</taxon>
        <taxon>Sar</taxon>
        <taxon>Stramenopiles</taxon>
        <taxon>Ochrophyta</taxon>
        <taxon>Pelagophyceae</taxon>
        <taxon>Pelagomonadales</taxon>
        <taxon>Pelagomonadaceae</taxon>
        <taxon>Aureococcus</taxon>
    </lineage>
</organism>
<dbReference type="EMBL" id="GL833156">
    <property type="protein sequence ID" value="EGB04086.1"/>
    <property type="molecule type" value="Genomic_DNA"/>
</dbReference>
<feature type="compositionally biased region" description="Basic and acidic residues" evidence="1">
    <location>
        <begin position="957"/>
        <end position="982"/>
    </location>
</feature>
<accession>F0YLF0</accession>
<gene>
    <name evidence="3" type="ORF">AURANDRAFT_67518</name>
</gene>
<dbReference type="PROSITE" id="PS50994">
    <property type="entry name" value="INTEGRASE"/>
    <property type="match status" value="1"/>
</dbReference>
<protein>
    <recommendedName>
        <fullName evidence="2">Integrase catalytic domain-containing protein</fullName>
    </recommendedName>
</protein>
<reference evidence="3 4" key="1">
    <citation type="journal article" date="2011" name="Proc. Natl. Acad. Sci. U.S.A.">
        <title>Niche of harmful alga Aureococcus anophagefferens revealed through ecogenomics.</title>
        <authorList>
            <person name="Gobler C.J."/>
            <person name="Berry D.L."/>
            <person name="Dyhrman S.T."/>
            <person name="Wilhelm S.W."/>
            <person name="Salamov A."/>
            <person name="Lobanov A.V."/>
            <person name="Zhang Y."/>
            <person name="Collier J.L."/>
            <person name="Wurch L.L."/>
            <person name="Kustka A.B."/>
            <person name="Dill B.D."/>
            <person name="Shah M."/>
            <person name="VerBerkmoes N.C."/>
            <person name="Kuo A."/>
            <person name="Terry A."/>
            <person name="Pangilinan J."/>
            <person name="Lindquist E.A."/>
            <person name="Lucas S."/>
            <person name="Paulsen I.T."/>
            <person name="Hattenrath-Lehmann T.K."/>
            <person name="Talmage S.C."/>
            <person name="Walker E.A."/>
            <person name="Koch F."/>
            <person name="Burson A.M."/>
            <person name="Marcoval M.A."/>
            <person name="Tang Y.Z."/>
            <person name="Lecleir G.R."/>
            <person name="Coyne K.J."/>
            <person name="Berg G.M."/>
            <person name="Bertrand E.M."/>
            <person name="Saito M.A."/>
            <person name="Gladyshev V.N."/>
            <person name="Grigoriev I.V."/>
        </authorList>
    </citation>
    <scope>NUCLEOTIDE SEQUENCE [LARGE SCALE GENOMIC DNA]</scope>
    <source>
        <strain evidence="4">CCMP 1984</strain>
    </source>
</reference>
<dbReference type="AlphaFoldDB" id="F0YLF0"/>
<dbReference type="InterPro" id="IPR036397">
    <property type="entry name" value="RNaseH_sf"/>
</dbReference>
<dbReference type="GeneID" id="20226282"/>
<evidence type="ECO:0000256" key="1">
    <source>
        <dbReference type="SAM" id="MobiDB-lite"/>
    </source>
</evidence>
<feature type="region of interest" description="Disordered" evidence="1">
    <location>
        <begin position="922"/>
        <end position="1026"/>
    </location>
</feature>
<dbReference type="Gene3D" id="3.30.420.10">
    <property type="entry name" value="Ribonuclease H-like superfamily/Ribonuclease H"/>
    <property type="match status" value="1"/>
</dbReference>